<dbReference type="EMBL" id="AUZZ01007661">
    <property type="protein sequence ID" value="EQD41499.1"/>
    <property type="molecule type" value="Genomic_DNA"/>
</dbReference>
<accession>T1AL77</accession>
<name>T1AL77_9ZZZZ</name>
<feature type="non-terminal residue" evidence="1">
    <location>
        <position position="1"/>
    </location>
</feature>
<dbReference type="Gene3D" id="3.40.50.1820">
    <property type="entry name" value="alpha/beta hydrolase"/>
    <property type="match status" value="1"/>
</dbReference>
<dbReference type="PANTHER" id="PTHR43689:SF8">
    <property type="entry name" value="ALPHA_BETA-HYDROLASES SUPERFAMILY PROTEIN"/>
    <property type="match status" value="1"/>
</dbReference>
<evidence type="ECO:0000313" key="1">
    <source>
        <dbReference type="EMBL" id="EQD41499.1"/>
    </source>
</evidence>
<dbReference type="InterPro" id="IPR029058">
    <property type="entry name" value="AB_hydrolase_fold"/>
</dbReference>
<protein>
    <submittedName>
        <fullName evidence="1">Alpha/beta hydrolase fold protein</fullName>
    </submittedName>
</protein>
<sequence length="94" mass="10747">TNPNEHVLRSIVYSRIEGDYLNKDRLSEIGVQTLIIWGEQDMMIPVKFAHTLNSSIKNSELFVIKGAKHTPHYTNPKEVADKVLQFLAQSKKIL</sequence>
<proteinExistence type="predicted"/>
<gene>
    <name evidence="1" type="ORF">B2A_10637</name>
</gene>
<dbReference type="SUPFAM" id="SSF53474">
    <property type="entry name" value="alpha/beta-Hydrolases"/>
    <property type="match status" value="1"/>
</dbReference>
<dbReference type="PANTHER" id="PTHR43689">
    <property type="entry name" value="HYDROLASE"/>
    <property type="match status" value="1"/>
</dbReference>
<reference evidence="1" key="1">
    <citation type="submission" date="2013-08" db="EMBL/GenBank/DDBJ databases">
        <authorList>
            <person name="Mendez C."/>
            <person name="Richter M."/>
            <person name="Ferrer M."/>
            <person name="Sanchez J."/>
        </authorList>
    </citation>
    <scope>NUCLEOTIDE SEQUENCE</scope>
</reference>
<dbReference type="AlphaFoldDB" id="T1AL77"/>
<reference evidence="1" key="2">
    <citation type="journal article" date="2014" name="ISME J.">
        <title>Microbial stratification in low pH oxic and suboxic macroscopic growths along an acid mine drainage.</title>
        <authorList>
            <person name="Mendez-Garcia C."/>
            <person name="Mesa V."/>
            <person name="Sprenger R.R."/>
            <person name="Richter M."/>
            <person name="Diez M.S."/>
            <person name="Solano J."/>
            <person name="Bargiela R."/>
            <person name="Golyshina O.V."/>
            <person name="Manteca A."/>
            <person name="Ramos J.L."/>
            <person name="Gallego J.R."/>
            <person name="Llorente I."/>
            <person name="Martins Dos Santos V.A."/>
            <person name="Jensen O.N."/>
            <person name="Pelaez A.I."/>
            <person name="Sanchez J."/>
            <person name="Ferrer M."/>
        </authorList>
    </citation>
    <scope>NUCLEOTIDE SEQUENCE</scope>
</reference>
<comment type="caution">
    <text evidence="1">The sequence shown here is derived from an EMBL/GenBank/DDBJ whole genome shotgun (WGS) entry which is preliminary data.</text>
</comment>
<organism evidence="1">
    <name type="scientific">mine drainage metagenome</name>
    <dbReference type="NCBI Taxonomy" id="410659"/>
    <lineage>
        <taxon>unclassified sequences</taxon>
        <taxon>metagenomes</taxon>
        <taxon>ecological metagenomes</taxon>
    </lineage>
</organism>
<dbReference type="GO" id="GO:0016787">
    <property type="term" value="F:hydrolase activity"/>
    <property type="evidence" value="ECO:0007669"/>
    <property type="project" value="UniProtKB-KW"/>
</dbReference>
<keyword evidence="1" id="KW-0378">Hydrolase</keyword>